<evidence type="ECO:0000256" key="2">
    <source>
        <dbReference type="ARBA" id="ARBA00004191"/>
    </source>
</evidence>
<dbReference type="Proteomes" id="UP001177003">
    <property type="component" value="Chromosome 8"/>
</dbReference>
<reference evidence="7" key="1">
    <citation type="submission" date="2023-04" db="EMBL/GenBank/DDBJ databases">
        <authorList>
            <person name="Vijverberg K."/>
            <person name="Xiong W."/>
            <person name="Schranz E."/>
        </authorList>
    </citation>
    <scope>NUCLEOTIDE SEQUENCE</scope>
</reference>
<organism evidence="7 8">
    <name type="scientific">Lactuca saligna</name>
    <name type="common">Willowleaf lettuce</name>
    <dbReference type="NCBI Taxonomy" id="75948"/>
    <lineage>
        <taxon>Eukaryota</taxon>
        <taxon>Viridiplantae</taxon>
        <taxon>Streptophyta</taxon>
        <taxon>Embryophyta</taxon>
        <taxon>Tracheophyta</taxon>
        <taxon>Spermatophyta</taxon>
        <taxon>Magnoliopsida</taxon>
        <taxon>eudicotyledons</taxon>
        <taxon>Gunneridae</taxon>
        <taxon>Pentapetalae</taxon>
        <taxon>asterids</taxon>
        <taxon>campanulids</taxon>
        <taxon>Asterales</taxon>
        <taxon>Asteraceae</taxon>
        <taxon>Cichorioideae</taxon>
        <taxon>Cichorieae</taxon>
        <taxon>Lactucinae</taxon>
        <taxon>Lactuca</taxon>
    </lineage>
</organism>
<dbReference type="GO" id="GO:0071555">
    <property type="term" value="P:cell wall organization"/>
    <property type="evidence" value="ECO:0007669"/>
    <property type="project" value="UniProtKB-KW"/>
</dbReference>
<evidence type="ECO:0000313" key="7">
    <source>
        <dbReference type="EMBL" id="CAI9297003.1"/>
    </source>
</evidence>
<dbReference type="PANTHER" id="PTHR21562:SF119">
    <property type="entry name" value="PECTIN ACETYLESTERASE"/>
    <property type="match status" value="1"/>
</dbReference>
<keyword evidence="4 6" id="KW-0134">Cell wall</keyword>
<sequence>MEEVDITIIESVTSKGAVCLDGSPPAFQLDRGFGDGVNNWLVHIQVKECKFLPIKVVILIGFTWGKVVLMILNRIQCLKLGIDSSLLDADKVNAAHVSPCDIVAVIRPATYKSGIACEELDQKYVMKDNFEMSLSVTFSENGNETNIYLGRVTPSS</sequence>
<comment type="similarity">
    <text evidence="3 6">Belongs to the pectinacetylesterase family.</text>
</comment>
<keyword evidence="6" id="KW-0964">Secreted</keyword>
<proteinExistence type="inferred from homology"/>
<dbReference type="GO" id="GO:0009505">
    <property type="term" value="C:plant-type cell wall"/>
    <property type="evidence" value="ECO:0007669"/>
    <property type="project" value="TreeGrafter"/>
</dbReference>
<name>A0AA35ZRH1_LACSI</name>
<comment type="subcellular location">
    <subcellularLocation>
        <location evidence="2 6">Secreted</location>
        <location evidence="2 6">Cell wall</location>
    </subcellularLocation>
</comment>
<evidence type="ECO:0000256" key="4">
    <source>
        <dbReference type="ARBA" id="ARBA00022512"/>
    </source>
</evidence>
<accession>A0AA35ZRH1</accession>
<evidence type="ECO:0000256" key="1">
    <source>
        <dbReference type="ARBA" id="ARBA00003534"/>
    </source>
</evidence>
<evidence type="ECO:0000256" key="3">
    <source>
        <dbReference type="ARBA" id="ARBA00005784"/>
    </source>
</evidence>
<protein>
    <recommendedName>
        <fullName evidence="6">Pectin acetylesterase</fullName>
        <ecNumber evidence="6">3.1.1.-</ecNumber>
    </recommendedName>
</protein>
<dbReference type="GO" id="GO:0052793">
    <property type="term" value="F:pectin acetylesterase activity"/>
    <property type="evidence" value="ECO:0007669"/>
    <property type="project" value="TreeGrafter"/>
</dbReference>
<dbReference type="EC" id="3.1.1.-" evidence="6"/>
<keyword evidence="6" id="KW-0378">Hydrolase</keyword>
<evidence type="ECO:0000256" key="6">
    <source>
        <dbReference type="RuleBase" id="RU363114"/>
    </source>
</evidence>
<dbReference type="InterPro" id="IPR004963">
    <property type="entry name" value="PAE/NOTUM"/>
</dbReference>
<evidence type="ECO:0000313" key="8">
    <source>
        <dbReference type="Proteomes" id="UP001177003"/>
    </source>
</evidence>
<dbReference type="AlphaFoldDB" id="A0AA35ZRH1"/>
<gene>
    <name evidence="7" type="ORF">LSALG_LOCUS35838</name>
</gene>
<keyword evidence="5 6" id="KW-0961">Cell wall biogenesis/degradation</keyword>
<dbReference type="Pfam" id="PF03283">
    <property type="entry name" value="PAE"/>
    <property type="match status" value="1"/>
</dbReference>
<evidence type="ECO:0000256" key="5">
    <source>
        <dbReference type="ARBA" id="ARBA00023316"/>
    </source>
</evidence>
<comment type="function">
    <text evidence="1 6">Hydrolyzes acetyl esters in homogalacturonan regions of pectin. In type I primary cell wall, galacturonic acid residues of pectin can be acetylated at the O-2 and O-3 positions. Decreasing the degree of acetylation of pectin gels in vitro alters their physical properties.</text>
</comment>
<dbReference type="EMBL" id="OX465084">
    <property type="protein sequence ID" value="CAI9297003.1"/>
    <property type="molecule type" value="Genomic_DNA"/>
</dbReference>
<keyword evidence="8" id="KW-1185">Reference proteome</keyword>
<dbReference type="PANTHER" id="PTHR21562">
    <property type="entry name" value="NOTUM-RELATED"/>
    <property type="match status" value="1"/>
</dbReference>